<reference evidence="4 5" key="1">
    <citation type="submission" date="2019-08" db="EMBL/GenBank/DDBJ databases">
        <authorList>
            <person name="Seo M.-J."/>
        </authorList>
    </citation>
    <scope>NUCLEOTIDE SEQUENCE [LARGE SCALE GENOMIC DNA]</scope>
    <source>
        <strain evidence="4 5">KIGAM108</strain>
    </source>
</reference>
<feature type="signal peptide" evidence="2">
    <location>
        <begin position="1"/>
        <end position="29"/>
    </location>
</feature>
<feature type="region of interest" description="Disordered" evidence="1">
    <location>
        <begin position="134"/>
        <end position="154"/>
    </location>
</feature>
<dbReference type="Proteomes" id="UP000322791">
    <property type="component" value="Unassembled WGS sequence"/>
</dbReference>
<dbReference type="InterPro" id="IPR030392">
    <property type="entry name" value="S74_ICA"/>
</dbReference>
<evidence type="ECO:0000256" key="2">
    <source>
        <dbReference type="SAM" id="SignalP"/>
    </source>
</evidence>
<dbReference type="InterPro" id="IPR036388">
    <property type="entry name" value="WH-like_DNA-bd_sf"/>
</dbReference>
<sequence length="834" mass="84966">MLSLLVRAPRRAVLLLALAALPLAPTALAQTAPAGAVGIGTTAPDASAALDIVSSDKGLLLPRVPDAKALPAPAAGLIVYQTGGSGASGPGFWYNGGTAAAPQWRRLTDSSGLSYDAASGLQVGPGPLQTSVSVLPGSTSSNGGGGGQGPFMGSSTSARTEVVYPAAVLQGWGLRAGAITSLSYYVSNKLSSDTYTNFTLALGHTTASSATATFSGGLTPVYTGNVTVPATGQVLQLVFNTGTFVWDGTSNLVVQTCFQKTTTSADDLFTIDIITSSRVVTAGTGNRCATTSGSLSGSRPKLGFTQPGASYALAPTAGVAGQVLTQQANGTVTFQDPQWVQEGTSLYPNNLSSKVGIGTTAPALGLDVATGSLGLRTAASWDHLYWEHDGALAVMRAGGAELGLSVQVGNGGAGSYGASGQNYREGLRLLADGRVGLGTGSPAAGYRATVGAASPTDNGLYVGLTGSSTATSLKLEHNGSNLVARPATAGGSATVLENTAGPLLLNAGTSNRVGVGSAAPAARLEVQGGANADGSNDPVALSLAWRNGGYRHFLRTRHAQGSTSNALEVYLNNSLGAEGSSAPGTGNILALSLLSQNGARLGVGTAAPRGPLDVPAPGDLYLIEDPNVGESQSVYLPGHLFLAPYNSGTPAAYVQARIPNPTSSTSLSLIMRTTFQGNLRDALTLYPSGSAAFYGTVTANGVSLTSDARFKEQVRPLAHALNDVLQLRGVRYQWNALGVQHGGTAGKEQIGLLAQEVEKVFPELVSTDPQGYKSVNYAQLTPVLLEALREQQRQLEVLRAGAAQAAADHASLLSLQEQVARLQQLLSPTSQVQR</sequence>
<evidence type="ECO:0000313" key="4">
    <source>
        <dbReference type="EMBL" id="TYZ14347.1"/>
    </source>
</evidence>
<evidence type="ECO:0000313" key="5">
    <source>
        <dbReference type="Proteomes" id="UP000322791"/>
    </source>
</evidence>
<organism evidence="4 5">
    <name type="scientific">Hymenobacter lutimineralis</name>
    <dbReference type="NCBI Taxonomy" id="2606448"/>
    <lineage>
        <taxon>Bacteria</taxon>
        <taxon>Pseudomonadati</taxon>
        <taxon>Bacteroidota</taxon>
        <taxon>Cytophagia</taxon>
        <taxon>Cytophagales</taxon>
        <taxon>Hymenobacteraceae</taxon>
        <taxon>Hymenobacter</taxon>
    </lineage>
</organism>
<dbReference type="PROSITE" id="PS51688">
    <property type="entry name" value="ICA"/>
    <property type="match status" value="1"/>
</dbReference>
<accession>A0A5D6VGE7</accession>
<feature type="chain" id="PRO_5023109435" evidence="2">
    <location>
        <begin position="30"/>
        <end position="834"/>
    </location>
</feature>
<evidence type="ECO:0000259" key="3">
    <source>
        <dbReference type="PROSITE" id="PS51688"/>
    </source>
</evidence>
<protein>
    <submittedName>
        <fullName evidence="4">Tail fiber domain-containing protein</fullName>
    </submittedName>
</protein>
<dbReference type="RefSeq" id="WP_149069131.1">
    <property type="nucleotide sequence ID" value="NZ_VTHL01000001.1"/>
</dbReference>
<gene>
    <name evidence="4" type="ORF">FY528_01060</name>
</gene>
<dbReference type="EMBL" id="VTHL01000001">
    <property type="protein sequence ID" value="TYZ14347.1"/>
    <property type="molecule type" value="Genomic_DNA"/>
</dbReference>
<dbReference type="Pfam" id="PF13884">
    <property type="entry name" value="Peptidase_S74"/>
    <property type="match status" value="1"/>
</dbReference>
<feature type="domain" description="Peptidase S74" evidence="3">
    <location>
        <begin position="706"/>
        <end position="802"/>
    </location>
</feature>
<comment type="caution">
    <text evidence="4">The sequence shown here is derived from an EMBL/GenBank/DDBJ whole genome shotgun (WGS) entry which is preliminary data.</text>
</comment>
<name>A0A5D6VGE7_9BACT</name>
<evidence type="ECO:0000256" key="1">
    <source>
        <dbReference type="SAM" id="MobiDB-lite"/>
    </source>
</evidence>
<keyword evidence="5" id="KW-1185">Reference proteome</keyword>
<proteinExistence type="predicted"/>
<keyword evidence="2" id="KW-0732">Signal</keyword>
<dbReference type="Gene3D" id="1.10.10.10">
    <property type="entry name" value="Winged helix-like DNA-binding domain superfamily/Winged helix DNA-binding domain"/>
    <property type="match status" value="1"/>
</dbReference>
<dbReference type="AlphaFoldDB" id="A0A5D6VGE7"/>